<comment type="caution">
    <text evidence="2">The sequence shown here is derived from an EMBL/GenBank/DDBJ whole genome shotgun (WGS) entry which is preliminary data.</text>
</comment>
<dbReference type="Proteomes" id="UP000298663">
    <property type="component" value="Unassembled WGS sequence"/>
</dbReference>
<protein>
    <recommendedName>
        <fullName evidence="4">Chitin-binding type-1 domain-containing protein</fullName>
    </recommendedName>
</protein>
<keyword evidence="3" id="KW-1185">Reference proteome</keyword>
<keyword evidence="1" id="KW-0732">Signal</keyword>
<evidence type="ECO:0000256" key="1">
    <source>
        <dbReference type="SAM" id="SignalP"/>
    </source>
</evidence>
<sequence>MLSPLAVAFHLTFLVSAILSQDVTTQASSNVTWEREDYCCRGWNLCLDYCHSKGCYIGWCWSYQHNCQYGCHCSECVKAEDEGETHHGSTNSVKFGMTLVLAVSFFVF</sequence>
<reference evidence="2 3" key="2">
    <citation type="journal article" date="2019" name="G3 (Bethesda)">
        <title>Hybrid Assembly of the Genome of the Entomopathogenic Nematode Steinernema carpocapsae Identifies the X-Chromosome.</title>
        <authorList>
            <person name="Serra L."/>
            <person name="Macchietto M."/>
            <person name="Macias-Munoz A."/>
            <person name="McGill C.J."/>
            <person name="Rodriguez I.M."/>
            <person name="Rodriguez B."/>
            <person name="Murad R."/>
            <person name="Mortazavi A."/>
        </authorList>
    </citation>
    <scope>NUCLEOTIDE SEQUENCE [LARGE SCALE GENOMIC DNA]</scope>
    <source>
        <strain evidence="2 3">ALL</strain>
    </source>
</reference>
<gene>
    <name evidence="2" type="ORF">L596_028596</name>
</gene>
<dbReference type="EMBL" id="AZBU02000011">
    <property type="protein sequence ID" value="TKR61492.1"/>
    <property type="molecule type" value="Genomic_DNA"/>
</dbReference>
<reference evidence="2 3" key="1">
    <citation type="journal article" date="2015" name="Genome Biol.">
        <title>Comparative genomics of Steinernema reveals deeply conserved gene regulatory networks.</title>
        <authorList>
            <person name="Dillman A.R."/>
            <person name="Macchietto M."/>
            <person name="Porter C.F."/>
            <person name="Rogers A."/>
            <person name="Williams B."/>
            <person name="Antoshechkin I."/>
            <person name="Lee M.M."/>
            <person name="Goodwin Z."/>
            <person name="Lu X."/>
            <person name="Lewis E.E."/>
            <person name="Goodrich-Blair H."/>
            <person name="Stock S.P."/>
            <person name="Adams B.J."/>
            <person name="Sternberg P.W."/>
            <person name="Mortazavi A."/>
        </authorList>
    </citation>
    <scope>NUCLEOTIDE SEQUENCE [LARGE SCALE GENOMIC DNA]</scope>
    <source>
        <strain evidence="2 3">ALL</strain>
    </source>
</reference>
<feature type="chain" id="PRO_5020730955" description="Chitin-binding type-1 domain-containing protein" evidence="1">
    <location>
        <begin position="21"/>
        <end position="108"/>
    </location>
</feature>
<feature type="signal peptide" evidence="1">
    <location>
        <begin position="1"/>
        <end position="20"/>
    </location>
</feature>
<name>A0A4U5LZ00_STECR</name>
<evidence type="ECO:0000313" key="3">
    <source>
        <dbReference type="Proteomes" id="UP000298663"/>
    </source>
</evidence>
<accession>A0A4U5LZ00</accession>
<organism evidence="2 3">
    <name type="scientific">Steinernema carpocapsae</name>
    <name type="common">Entomopathogenic nematode</name>
    <dbReference type="NCBI Taxonomy" id="34508"/>
    <lineage>
        <taxon>Eukaryota</taxon>
        <taxon>Metazoa</taxon>
        <taxon>Ecdysozoa</taxon>
        <taxon>Nematoda</taxon>
        <taxon>Chromadorea</taxon>
        <taxon>Rhabditida</taxon>
        <taxon>Tylenchina</taxon>
        <taxon>Panagrolaimomorpha</taxon>
        <taxon>Strongyloidoidea</taxon>
        <taxon>Steinernematidae</taxon>
        <taxon>Steinernema</taxon>
    </lineage>
</organism>
<evidence type="ECO:0008006" key="4">
    <source>
        <dbReference type="Google" id="ProtNLM"/>
    </source>
</evidence>
<dbReference type="AlphaFoldDB" id="A0A4U5LZ00"/>
<proteinExistence type="predicted"/>
<evidence type="ECO:0000313" key="2">
    <source>
        <dbReference type="EMBL" id="TKR61492.1"/>
    </source>
</evidence>